<dbReference type="GO" id="GO:0004222">
    <property type="term" value="F:metalloendopeptidase activity"/>
    <property type="evidence" value="ECO:0007669"/>
    <property type="project" value="TreeGrafter"/>
</dbReference>
<keyword evidence="1" id="KW-0175">Coiled coil</keyword>
<dbReference type="AlphaFoldDB" id="A0A1N7J1F9"/>
<name>A0A1N7J1F9_9GAMM</name>
<dbReference type="FunFam" id="2.70.70.10:FF:000006">
    <property type="entry name" value="M23 family peptidase"/>
    <property type="match status" value="1"/>
</dbReference>
<dbReference type="Proteomes" id="UP000185639">
    <property type="component" value="Unassembled WGS sequence"/>
</dbReference>
<dbReference type="STRING" id="484498.SAMN05421686_101250"/>
<dbReference type="Pfam" id="PF01551">
    <property type="entry name" value="Peptidase_M23"/>
    <property type="match status" value="1"/>
</dbReference>
<keyword evidence="2" id="KW-0472">Membrane</keyword>
<sequence>MNIIIVGRRHGESRNIKLTSTVKHLLLGLLFALPMAMGAAGYWLAERLSGDMALAPDAAKAWERDLVEQRQELQALRHSAEQEMAALTVRLAEIQSRVMRLDAVGERLVDSAGLPSDEFDFGVAPSVGGPIAAPESNYQVPEISNAIQQLADRITSREQQLDILDDLFAAQKLSEDTFVAGRPITKGWMSSRYGYRADPFTGRSAWHAGVDFAGKDGSDIVAVAAGVVTYSGPRYGYGNLVEVNHGNGYKTRYAHCKEIKVSVGDIVRKSDVIALMGSTGRSTGPHVHFEVFKNGRSVDPAAYIHRRPR</sequence>
<dbReference type="InterPro" id="IPR050570">
    <property type="entry name" value="Cell_wall_metabolism_enzyme"/>
</dbReference>
<dbReference type="CDD" id="cd12797">
    <property type="entry name" value="M23_peptidase"/>
    <property type="match status" value="1"/>
</dbReference>
<keyword evidence="5" id="KW-1185">Reference proteome</keyword>
<dbReference type="SUPFAM" id="SSF51261">
    <property type="entry name" value="Duplicated hybrid motif"/>
    <property type="match status" value="1"/>
</dbReference>
<protein>
    <submittedName>
        <fullName evidence="4">Murein DD-endopeptidase MepM and murein hydrolase activator NlpD, contain LysM domain</fullName>
    </submittedName>
</protein>
<gene>
    <name evidence="4" type="ORF">SAMN05421686_101250</name>
</gene>
<feature type="domain" description="M23ase beta-sheet core" evidence="3">
    <location>
        <begin position="207"/>
        <end position="300"/>
    </location>
</feature>
<evidence type="ECO:0000259" key="3">
    <source>
        <dbReference type="Pfam" id="PF01551"/>
    </source>
</evidence>
<dbReference type="OrthoDB" id="9805070at2"/>
<keyword evidence="4" id="KW-0378">Hydrolase</keyword>
<dbReference type="RefSeq" id="WP_076513641.1">
    <property type="nucleotide sequence ID" value="NZ_FTOH01000001.1"/>
</dbReference>
<dbReference type="InterPro" id="IPR011055">
    <property type="entry name" value="Dup_hybrid_motif"/>
</dbReference>
<accession>A0A1N7J1F9</accession>
<dbReference type="Gene3D" id="2.70.70.10">
    <property type="entry name" value="Glucose Permease (Domain IIA)"/>
    <property type="match status" value="1"/>
</dbReference>
<dbReference type="PANTHER" id="PTHR21666">
    <property type="entry name" value="PEPTIDASE-RELATED"/>
    <property type="match status" value="1"/>
</dbReference>
<dbReference type="PANTHER" id="PTHR21666:SF291">
    <property type="entry name" value="STAGE II SPORULATION PROTEIN Q"/>
    <property type="match status" value="1"/>
</dbReference>
<evidence type="ECO:0000256" key="1">
    <source>
        <dbReference type="SAM" id="Coils"/>
    </source>
</evidence>
<evidence type="ECO:0000313" key="4">
    <source>
        <dbReference type="EMBL" id="SIS43160.1"/>
    </source>
</evidence>
<reference evidence="5" key="1">
    <citation type="submission" date="2017-01" db="EMBL/GenBank/DDBJ databases">
        <authorList>
            <person name="Varghese N."/>
            <person name="Submissions S."/>
        </authorList>
    </citation>
    <scope>NUCLEOTIDE SEQUENCE [LARGE SCALE GENOMIC DNA]</scope>
    <source>
        <strain evidence="5">DSM 24913</strain>
    </source>
</reference>
<evidence type="ECO:0000313" key="5">
    <source>
        <dbReference type="Proteomes" id="UP000185639"/>
    </source>
</evidence>
<dbReference type="InterPro" id="IPR016047">
    <property type="entry name" value="M23ase_b-sheet_dom"/>
</dbReference>
<feature type="transmembrane region" description="Helical" evidence="2">
    <location>
        <begin position="24"/>
        <end position="45"/>
    </location>
</feature>
<organism evidence="4 5">
    <name type="scientific">Thalassolituus maritimus</name>
    <dbReference type="NCBI Taxonomy" id="484498"/>
    <lineage>
        <taxon>Bacteria</taxon>
        <taxon>Pseudomonadati</taxon>
        <taxon>Pseudomonadota</taxon>
        <taxon>Gammaproteobacteria</taxon>
        <taxon>Oceanospirillales</taxon>
        <taxon>Oceanospirillaceae</taxon>
        <taxon>Thalassolituus</taxon>
    </lineage>
</organism>
<feature type="coiled-coil region" evidence="1">
    <location>
        <begin position="59"/>
        <end position="97"/>
    </location>
</feature>
<proteinExistence type="predicted"/>
<evidence type="ECO:0000256" key="2">
    <source>
        <dbReference type="SAM" id="Phobius"/>
    </source>
</evidence>
<keyword evidence="2" id="KW-1133">Transmembrane helix</keyword>
<keyword evidence="2" id="KW-0812">Transmembrane</keyword>
<dbReference type="EMBL" id="FTOH01000001">
    <property type="protein sequence ID" value="SIS43160.1"/>
    <property type="molecule type" value="Genomic_DNA"/>
</dbReference>